<dbReference type="CDD" id="cd00673">
    <property type="entry name" value="AlaRS_core"/>
    <property type="match status" value="1"/>
</dbReference>
<evidence type="ECO:0000256" key="8">
    <source>
        <dbReference type="ARBA" id="ARBA00023146"/>
    </source>
</evidence>
<comment type="caution">
    <text evidence="14">The sequence shown here is derived from an EMBL/GenBank/DDBJ whole genome shotgun (WGS) entry which is preliminary data.</text>
</comment>
<evidence type="ECO:0000256" key="9">
    <source>
        <dbReference type="ARBA" id="ARBA00024779"/>
    </source>
</evidence>
<dbReference type="Pfam" id="PF01411">
    <property type="entry name" value="tRNA-synt_2c"/>
    <property type="match status" value="1"/>
</dbReference>
<evidence type="ECO:0000256" key="11">
    <source>
        <dbReference type="HAMAP-Rule" id="MF_00036"/>
    </source>
</evidence>
<evidence type="ECO:0000256" key="7">
    <source>
        <dbReference type="ARBA" id="ARBA00022917"/>
    </source>
</evidence>
<evidence type="ECO:0000256" key="5">
    <source>
        <dbReference type="ARBA" id="ARBA00022840"/>
    </source>
</evidence>
<dbReference type="EC" id="6.1.1.7" evidence="11"/>
<dbReference type="NCBIfam" id="TIGR00344">
    <property type="entry name" value="alaS"/>
    <property type="match status" value="1"/>
</dbReference>
<dbReference type="Pfam" id="PF07973">
    <property type="entry name" value="tRNA_SAD"/>
    <property type="match status" value="1"/>
</dbReference>
<dbReference type="Gene3D" id="2.40.30.130">
    <property type="match status" value="1"/>
</dbReference>
<dbReference type="Pfam" id="PF02272">
    <property type="entry name" value="DHHA1"/>
    <property type="match status" value="1"/>
</dbReference>
<dbReference type="InterPro" id="IPR018164">
    <property type="entry name" value="Ala-tRNA-synth_IIc_N"/>
</dbReference>
<keyword evidence="3 11" id="KW-0436">Ligase</keyword>
<dbReference type="InterPro" id="IPR018162">
    <property type="entry name" value="Ala-tRNA-ligase_IIc_anticod-bd"/>
</dbReference>
<protein>
    <recommendedName>
        <fullName evidence="11">Alanine--tRNA ligase</fullName>
        <ecNumber evidence="11">6.1.1.7</ecNumber>
    </recommendedName>
    <alternativeName>
        <fullName evidence="11">Alanyl-tRNA synthetase</fullName>
        <shortName evidence="11">AlaRS</shortName>
    </alternativeName>
</protein>
<dbReference type="InterPro" id="IPR018163">
    <property type="entry name" value="Thr/Ala-tRNA-synth_IIc_edit"/>
</dbReference>
<keyword evidence="12" id="KW-0175">Coiled coil</keyword>
<feature type="domain" description="Alanyl-transfer RNA synthetases family profile" evidence="13">
    <location>
        <begin position="4"/>
        <end position="711"/>
    </location>
</feature>
<dbReference type="InterPro" id="IPR045864">
    <property type="entry name" value="aa-tRNA-synth_II/BPL/LPL"/>
</dbReference>
<feature type="binding site" evidence="11">
    <location>
        <position position="672"/>
    </location>
    <ligand>
        <name>Zn(2+)</name>
        <dbReference type="ChEBI" id="CHEBI:29105"/>
    </ligand>
</feature>
<evidence type="ECO:0000256" key="10">
    <source>
        <dbReference type="ARBA" id="ARBA00048300"/>
    </source>
</evidence>
<keyword evidence="11" id="KW-0862">Zinc</keyword>
<dbReference type="Gene3D" id="3.10.310.40">
    <property type="match status" value="1"/>
</dbReference>
<dbReference type="InterPro" id="IPR002318">
    <property type="entry name" value="Ala-tRNA-lgiase_IIc"/>
</dbReference>
<evidence type="ECO:0000256" key="12">
    <source>
        <dbReference type="SAM" id="Coils"/>
    </source>
</evidence>
<dbReference type="InterPro" id="IPR023033">
    <property type="entry name" value="Ala_tRNA_ligase_euk/bac"/>
</dbReference>
<keyword evidence="11" id="KW-0479">Metal-binding</keyword>
<dbReference type="HAMAP" id="MF_00036_B">
    <property type="entry name" value="Ala_tRNA_synth_B"/>
    <property type="match status" value="1"/>
</dbReference>
<dbReference type="PANTHER" id="PTHR11777">
    <property type="entry name" value="ALANYL-TRNA SYNTHETASE"/>
    <property type="match status" value="1"/>
</dbReference>
<dbReference type="InterPro" id="IPR050058">
    <property type="entry name" value="Ala-tRNA_ligase"/>
</dbReference>
<comment type="cofactor">
    <cofactor evidence="11">
        <name>Zn(2+)</name>
        <dbReference type="ChEBI" id="CHEBI:29105"/>
    </cofactor>
    <text evidence="11">Binds 1 zinc ion per subunit.</text>
</comment>
<comment type="domain">
    <text evidence="11">Consists of three domains; the N-terminal catalytic domain, the editing domain and the C-terminal C-Ala domain. The editing domain removes incorrectly charged amino acids, while the C-Ala domain, along with tRNA(Ala), serves as a bridge to cooperatively bring together the editing and aminoacylation centers thus stimulating deacylation of misacylated tRNAs.</text>
</comment>
<keyword evidence="6 11" id="KW-0694">RNA-binding</keyword>
<feature type="binding site" evidence="11">
    <location>
        <position position="570"/>
    </location>
    <ligand>
        <name>Zn(2+)</name>
        <dbReference type="ChEBI" id="CHEBI:29105"/>
    </ligand>
</feature>
<evidence type="ECO:0000313" key="15">
    <source>
        <dbReference type="Proteomes" id="UP001596142"/>
    </source>
</evidence>
<evidence type="ECO:0000256" key="3">
    <source>
        <dbReference type="ARBA" id="ARBA00022598"/>
    </source>
</evidence>
<dbReference type="PROSITE" id="PS50860">
    <property type="entry name" value="AA_TRNA_LIGASE_II_ALA"/>
    <property type="match status" value="1"/>
</dbReference>
<dbReference type="Gene3D" id="6.10.250.550">
    <property type="match status" value="1"/>
</dbReference>
<proteinExistence type="inferred from homology"/>
<dbReference type="InterPro" id="IPR009000">
    <property type="entry name" value="Transl_B-barrel_sf"/>
</dbReference>
<dbReference type="SUPFAM" id="SSF50447">
    <property type="entry name" value="Translation proteins"/>
    <property type="match status" value="1"/>
</dbReference>
<evidence type="ECO:0000256" key="4">
    <source>
        <dbReference type="ARBA" id="ARBA00022741"/>
    </source>
</evidence>
<keyword evidence="7 11" id="KW-0648">Protein biosynthesis</keyword>
<dbReference type="InterPro" id="IPR003156">
    <property type="entry name" value="DHHA1_dom"/>
</dbReference>
<reference evidence="15" key="1">
    <citation type="journal article" date="2019" name="Int. J. Syst. Evol. Microbiol.">
        <title>The Global Catalogue of Microorganisms (GCM) 10K type strain sequencing project: providing services to taxonomists for standard genome sequencing and annotation.</title>
        <authorList>
            <consortium name="The Broad Institute Genomics Platform"/>
            <consortium name="The Broad Institute Genome Sequencing Center for Infectious Disease"/>
            <person name="Wu L."/>
            <person name="Ma J."/>
        </authorList>
    </citation>
    <scope>NUCLEOTIDE SEQUENCE [LARGE SCALE GENOMIC DNA]</scope>
    <source>
        <strain evidence="15">CECT 7184</strain>
    </source>
</reference>
<dbReference type="SMART" id="SM00863">
    <property type="entry name" value="tRNA_SAD"/>
    <property type="match status" value="1"/>
</dbReference>
<evidence type="ECO:0000313" key="14">
    <source>
        <dbReference type="EMBL" id="MFC5713497.1"/>
    </source>
</evidence>
<keyword evidence="4 11" id="KW-0547">Nucleotide-binding</keyword>
<evidence type="ECO:0000259" key="13">
    <source>
        <dbReference type="PROSITE" id="PS50860"/>
    </source>
</evidence>
<keyword evidence="8 11" id="KW-0030">Aminoacyl-tRNA synthetase</keyword>
<comment type="catalytic activity">
    <reaction evidence="10 11">
        <text>tRNA(Ala) + L-alanine + ATP = L-alanyl-tRNA(Ala) + AMP + diphosphate</text>
        <dbReference type="Rhea" id="RHEA:12540"/>
        <dbReference type="Rhea" id="RHEA-COMP:9657"/>
        <dbReference type="Rhea" id="RHEA-COMP:9923"/>
        <dbReference type="ChEBI" id="CHEBI:30616"/>
        <dbReference type="ChEBI" id="CHEBI:33019"/>
        <dbReference type="ChEBI" id="CHEBI:57972"/>
        <dbReference type="ChEBI" id="CHEBI:78442"/>
        <dbReference type="ChEBI" id="CHEBI:78497"/>
        <dbReference type="ChEBI" id="CHEBI:456215"/>
        <dbReference type="EC" id="6.1.1.7"/>
    </reaction>
</comment>
<accession>A0ABW0YRZ5</accession>
<keyword evidence="15" id="KW-1185">Reference proteome</keyword>
<comment type="function">
    <text evidence="9 11">Catalyzes the attachment of alanine to tRNA(Ala) in a two-step reaction: alanine is first activated by ATP to form Ala-AMP and then transferred to the acceptor end of tRNA(Ala). Also edits incorrectly charged Ser-tRNA(Ala) and Gly-tRNA(Ala) via its editing domain.</text>
</comment>
<dbReference type="Gene3D" id="3.30.930.10">
    <property type="entry name" value="Bira Bifunctional Protein, Domain 2"/>
    <property type="match status" value="1"/>
</dbReference>
<dbReference type="PANTHER" id="PTHR11777:SF9">
    <property type="entry name" value="ALANINE--TRNA LIGASE, CYTOPLASMIC"/>
    <property type="match status" value="1"/>
</dbReference>
<comment type="subcellular location">
    <subcellularLocation>
        <location evidence="11">Cytoplasm</location>
    </subcellularLocation>
</comment>
<keyword evidence="11" id="KW-0963">Cytoplasm</keyword>
<dbReference type="PRINTS" id="PR00980">
    <property type="entry name" value="TRNASYNTHALA"/>
</dbReference>
<sequence>MKRLTAAEVRQQFLDFFKEKGHSVEPSASLIPHEDPSLLWINSGVATLKKYFDGRVIPENPRIVNAQKSIRTNDIENVGKTARHHTFFEMLGNFSIGDYFKNEAIEWAWEFLTDKKWIGFDPERLSVTVHPEDDEAFEYWKNKIGLPEERIIRLEENFWDIGEGPSGPNTEIFYDRGPEYGDDSNDPELYPGGENERYLEIWNLVFSQFNHNPDHTYTPLPKKNIDTGMGLERIVSVIQDAETNFDTDLFLPIIRATEEISGKKYGKNKQIDESFKVIADHVRTVSFSVGDGALPSNEGRGYVLRRLLRRAVRYAKLIDINRPFMYELVPVVGEIMKDYYPEVEDKSTFIQKVIKNEEERFHETLSEGLSILSNVMEEAKRNGETVISGKEVFRLYDTYGFPADLTEEYVTEKGFTIDESGFEKEMAEQRERARAARKDSGSMQTQESVLSDVKIDSEFTGYEQLSAESAVEVIVYQKETVDALSAGREAKVILNKTPFYAESGGQVADQGSLTGDGIYALVKDVQKAPNGQHLHTIEVKEGTLKKGMTVQATVEETERIDIVKNHTSTHLLHQALKDVLGEHVNQAGSLVSQERLRFDFSHFGQVKEEELEKIEAIVNEHVWKAIPVVIEQKDIEEAKAMGAMALFGEKYGSRVRVVQVGDYSVELCGGCHVRNTAEIGLFKIVSEAGIGAGVRRIEAVTGKKAYEVMNDQIQILRETENIVKAKKPEDVPLRVEALRQQIRDLQRENESLSAKLGNMEAGSLIDEAEEVNGVKVIAKQVTATDMDALRNTVDELKNKLGSGIVVLGAENNGKVNLVAGVTKDLIQNGYKAGVIVKETASICGGGGGGRPDMAQAGGKKPEKLQEALAAVPGIISAIS</sequence>
<comment type="similarity">
    <text evidence="1 11">Belongs to the class-II aminoacyl-tRNA synthetase family.</text>
</comment>
<evidence type="ECO:0000256" key="6">
    <source>
        <dbReference type="ARBA" id="ARBA00022884"/>
    </source>
</evidence>
<dbReference type="Proteomes" id="UP001596142">
    <property type="component" value="Unassembled WGS sequence"/>
</dbReference>
<evidence type="ECO:0000256" key="1">
    <source>
        <dbReference type="ARBA" id="ARBA00008226"/>
    </source>
</evidence>
<dbReference type="RefSeq" id="WP_385941372.1">
    <property type="nucleotide sequence ID" value="NZ_JBHSOZ010000005.1"/>
</dbReference>
<keyword evidence="5 11" id="KW-0067">ATP-binding</keyword>
<dbReference type="Gene3D" id="3.30.54.20">
    <property type="match status" value="1"/>
</dbReference>
<evidence type="ECO:0000256" key="2">
    <source>
        <dbReference type="ARBA" id="ARBA00022555"/>
    </source>
</evidence>
<feature type="binding site" evidence="11">
    <location>
        <position position="566"/>
    </location>
    <ligand>
        <name>Zn(2+)</name>
        <dbReference type="ChEBI" id="CHEBI:29105"/>
    </ligand>
</feature>
<gene>
    <name evidence="11 14" type="primary">alaS</name>
    <name evidence="14" type="ORF">ACFPU1_11940</name>
</gene>
<dbReference type="InterPro" id="IPR012947">
    <property type="entry name" value="tRNA_SAD"/>
</dbReference>
<dbReference type="SUPFAM" id="SSF55681">
    <property type="entry name" value="Class II aaRS and biotin synthetases"/>
    <property type="match status" value="1"/>
</dbReference>
<keyword evidence="2 11" id="KW-0820">tRNA-binding</keyword>
<feature type="binding site" evidence="11">
    <location>
        <position position="668"/>
    </location>
    <ligand>
        <name>Zn(2+)</name>
        <dbReference type="ChEBI" id="CHEBI:29105"/>
    </ligand>
</feature>
<dbReference type="SUPFAM" id="SSF101353">
    <property type="entry name" value="Putative anticodon-binding domain of alanyl-tRNA synthetase (AlaRS)"/>
    <property type="match status" value="1"/>
</dbReference>
<organism evidence="14 15">
    <name type="scientific">Thalassorhabdus alkalitolerans</name>
    <dbReference type="NCBI Taxonomy" id="2282697"/>
    <lineage>
        <taxon>Bacteria</taxon>
        <taxon>Bacillati</taxon>
        <taxon>Bacillota</taxon>
        <taxon>Bacilli</taxon>
        <taxon>Bacillales</taxon>
        <taxon>Bacillaceae</taxon>
        <taxon>Thalassorhabdus</taxon>
    </lineage>
</organism>
<dbReference type="EMBL" id="JBHSOZ010000005">
    <property type="protein sequence ID" value="MFC5713497.1"/>
    <property type="molecule type" value="Genomic_DNA"/>
</dbReference>
<dbReference type="GO" id="GO:0004813">
    <property type="term" value="F:alanine-tRNA ligase activity"/>
    <property type="evidence" value="ECO:0007669"/>
    <property type="project" value="UniProtKB-EC"/>
</dbReference>
<dbReference type="Gene3D" id="3.30.980.10">
    <property type="entry name" value="Threonyl-trna Synthetase, Chain A, domain 2"/>
    <property type="match status" value="1"/>
</dbReference>
<feature type="coiled-coil region" evidence="12">
    <location>
        <begin position="735"/>
        <end position="799"/>
    </location>
</feature>
<dbReference type="InterPro" id="IPR018165">
    <property type="entry name" value="Ala-tRNA-synth_IIc_core"/>
</dbReference>
<dbReference type="SUPFAM" id="SSF55186">
    <property type="entry name" value="ThrRS/AlaRS common domain"/>
    <property type="match status" value="1"/>
</dbReference>
<name>A0ABW0YRZ5_9BACI</name>